<dbReference type="InterPro" id="IPR034804">
    <property type="entry name" value="SQR/QFR_C/D"/>
</dbReference>
<feature type="compositionally biased region" description="Low complexity" evidence="11">
    <location>
        <begin position="35"/>
        <end position="66"/>
    </location>
</feature>
<organism evidence="12 13">
    <name type="scientific">Phycomyces blakesleeanus</name>
    <dbReference type="NCBI Taxonomy" id="4837"/>
    <lineage>
        <taxon>Eukaryota</taxon>
        <taxon>Fungi</taxon>
        <taxon>Fungi incertae sedis</taxon>
        <taxon>Mucoromycota</taxon>
        <taxon>Mucoromycotina</taxon>
        <taxon>Mucoromycetes</taxon>
        <taxon>Mucorales</taxon>
        <taxon>Phycomycetaceae</taxon>
        <taxon>Phycomyces</taxon>
    </lineage>
</organism>
<keyword evidence="6 10" id="KW-0809">Transit peptide</keyword>
<evidence type="ECO:0000313" key="13">
    <source>
        <dbReference type="Proteomes" id="UP001448207"/>
    </source>
</evidence>
<sequence length="203" mass="22181">MAFRFLVKPVGIQVSRPQIYRASAWSASVGRKPYSAAAPASTSSTTTPVVSSTATTTTPASTQSPTSEKKDEAIVSSEEKKEKSDDDKKVVDKRDSKEYTSGAFHWNLERASSVVLIPLISTQLVFGAFPVVDGLLGVVLPFHIHLGLESCITDYIPKRVYPRLNKAANWTLFGSTGLVMWGCYEFNTNDVGLTEFAQRIWGA</sequence>
<dbReference type="PANTHER" id="PTHR13337">
    <property type="entry name" value="SUCCINATE DEHYDROGENASE"/>
    <property type="match status" value="1"/>
</dbReference>
<evidence type="ECO:0000256" key="9">
    <source>
        <dbReference type="ARBA" id="ARBA00023136"/>
    </source>
</evidence>
<evidence type="ECO:0000256" key="5">
    <source>
        <dbReference type="ARBA" id="ARBA00022792"/>
    </source>
</evidence>
<dbReference type="Gene3D" id="1.20.1300.10">
    <property type="entry name" value="Fumarate reductase/succinate dehydrogenase, transmembrane subunit"/>
    <property type="match status" value="1"/>
</dbReference>
<dbReference type="SUPFAM" id="SSF81343">
    <property type="entry name" value="Fumarate reductase respiratory complex transmembrane subunits"/>
    <property type="match status" value="1"/>
</dbReference>
<proteinExistence type="inferred from homology"/>
<dbReference type="PANTHER" id="PTHR13337:SF2">
    <property type="entry name" value="SUCCINATE DEHYDROGENASE [UBIQUINONE] CYTOCHROME B SMALL SUBUNIT, MITOCHONDRIAL"/>
    <property type="match status" value="1"/>
</dbReference>
<evidence type="ECO:0000256" key="4">
    <source>
        <dbReference type="ARBA" id="ARBA00022692"/>
    </source>
</evidence>
<dbReference type="EMBL" id="JBCLYO010000003">
    <property type="protein sequence ID" value="KAL0091478.1"/>
    <property type="molecule type" value="Genomic_DNA"/>
</dbReference>
<accession>A0ABR3B5Z0</accession>
<dbReference type="CDD" id="cd03496">
    <property type="entry name" value="SQR_TypeC_CybS"/>
    <property type="match status" value="1"/>
</dbReference>
<evidence type="ECO:0000256" key="3">
    <source>
        <dbReference type="ARBA" id="ARBA00022448"/>
    </source>
</evidence>
<evidence type="ECO:0000256" key="7">
    <source>
        <dbReference type="ARBA" id="ARBA00022989"/>
    </source>
</evidence>
<keyword evidence="7" id="KW-1133">Transmembrane helix</keyword>
<comment type="subcellular location">
    <subcellularLocation>
        <location evidence="1 10">Mitochondrion inner membrane</location>
        <topology evidence="1 10">Multi-pass membrane protein</topology>
    </subcellularLocation>
</comment>
<evidence type="ECO:0000256" key="6">
    <source>
        <dbReference type="ARBA" id="ARBA00022946"/>
    </source>
</evidence>
<evidence type="ECO:0000256" key="10">
    <source>
        <dbReference type="RuleBase" id="RU364031"/>
    </source>
</evidence>
<dbReference type="InterPro" id="IPR007992">
    <property type="entry name" value="CybS"/>
</dbReference>
<evidence type="ECO:0000256" key="8">
    <source>
        <dbReference type="ARBA" id="ARBA00023128"/>
    </source>
</evidence>
<protein>
    <recommendedName>
        <fullName evidence="10">Succinate dehydrogenase [ubiquinone] cytochrome b small subunit</fullName>
    </recommendedName>
</protein>
<evidence type="ECO:0000256" key="2">
    <source>
        <dbReference type="ARBA" id="ARBA00007294"/>
    </source>
</evidence>
<keyword evidence="4" id="KW-0812">Transmembrane</keyword>
<gene>
    <name evidence="12" type="ORF">J3Q64DRAFT_1723902</name>
</gene>
<feature type="compositionally biased region" description="Basic and acidic residues" evidence="11">
    <location>
        <begin position="67"/>
        <end position="93"/>
    </location>
</feature>
<evidence type="ECO:0000256" key="11">
    <source>
        <dbReference type="SAM" id="MobiDB-lite"/>
    </source>
</evidence>
<keyword evidence="3" id="KW-0813">Transport</keyword>
<keyword evidence="8 10" id="KW-0496">Mitochondrion</keyword>
<name>A0ABR3B5Z0_PHYBL</name>
<reference evidence="12 13" key="1">
    <citation type="submission" date="2024-04" db="EMBL/GenBank/DDBJ databases">
        <title>Symmetric and asymmetric DNA N6-adenine methylation regulates different biological responses in Mucorales.</title>
        <authorList>
            <consortium name="Lawrence Berkeley National Laboratory"/>
            <person name="Lax C."/>
            <person name="Mondo S.J."/>
            <person name="Osorio-Concepcion M."/>
            <person name="Muszewska A."/>
            <person name="Corrochano-Luque M."/>
            <person name="Gutierrez G."/>
            <person name="Riley R."/>
            <person name="Lipzen A."/>
            <person name="Guo J."/>
            <person name="Hundley H."/>
            <person name="Amirebrahimi M."/>
            <person name="Ng V."/>
            <person name="Lorenzo-Gutierrez D."/>
            <person name="Binder U."/>
            <person name="Yang J."/>
            <person name="Song Y."/>
            <person name="Canovas D."/>
            <person name="Navarro E."/>
            <person name="Freitag M."/>
            <person name="Gabaldon T."/>
            <person name="Grigoriev I.V."/>
            <person name="Corrochano L.M."/>
            <person name="Nicolas F.E."/>
            <person name="Garre V."/>
        </authorList>
    </citation>
    <scope>NUCLEOTIDE SEQUENCE [LARGE SCALE GENOMIC DNA]</scope>
    <source>
        <strain evidence="12 13">L51</strain>
    </source>
</reference>
<comment type="similarity">
    <text evidence="2 10">Belongs to the CybS family.</text>
</comment>
<keyword evidence="9 10" id="KW-0472">Membrane</keyword>
<keyword evidence="5 10" id="KW-0999">Mitochondrion inner membrane</keyword>
<evidence type="ECO:0000256" key="1">
    <source>
        <dbReference type="ARBA" id="ARBA00004448"/>
    </source>
</evidence>
<dbReference type="Proteomes" id="UP001448207">
    <property type="component" value="Unassembled WGS sequence"/>
</dbReference>
<keyword evidence="13" id="KW-1185">Reference proteome</keyword>
<evidence type="ECO:0000313" key="12">
    <source>
        <dbReference type="EMBL" id="KAL0091478.1"/>
    </source>
</evidence>
<dbReference type="Pfam" id="PF05328">
    <property type="entry name" value="CybS"/>
    <property type="match status" value="1"/>
</dbReference>
<comment type="caution">
    <text evidence="12">The sequence shown here is derived from an EMBL/GenBank/DDBJ whole genome shotgun (WGS) entry which is preliminary data.</text>
</comment>
<feature type="region of interest" description="Disordered" evidence="11">
    <location>
        <begin position="30"/>
        <end position="93"/>
    </location>
</feature>